<name>A0AAN7HIA4_9PEZI</name>
<proteinExistence type="predicted"/>
<dbReference type="Gene3D" id="1.10.405.20">
    <property type="match status" value="1"/>
</dbReference>
<reference evidence="2" key="1">
    <citation type="journal article" date="2023" name="Mol. Phylogenet. Evol.">
        <title>Genome-scale phylogeny and comparative genomics of the fungal order Sordariales.</title>
        <authorList>
            <person name="Hensen N."/>
            <person name="Bonometti L."/>
            <person name="Westerberg I."/>
            <person name="Brannstrom I.O."/>
            <person name="Guillou S."/>
            <person name="Cros-Aarteil S."/>
            <person name="Calhoun S."/>
            <person name="Haridas S."/>
            <person name="Kuo A."/>
            <person name="Mondo S."/>
            <person name="Pangilinan J."/>
            <person name="Riley R."/>
            <person name="LaButti K."/>
            <person name="Andreopoulos B."/>
            <person name="Lipzen A."/>
            <person name="Chen C."/>
            <person name="Yan M."/>
            <person name="Daum C."/>
            <person name="Ng V."/>
            <person name="Clum A."/>
            <person name="Steindorff A."/>
            <person name="Ohm R.A."/>
            <person name="Martin F."/>
            <person name="Silar P."/>
            <person name="Natvig D.O."/>
            <person name="Lalanne C."/>
            <person name="Gautier V."/>
            <person name="Ament-Velasquez S.L."/>
            <person name="Kruys A."/>
            <person name="Hutchinson M.I."/>
            <person name="Powell A.J."/>
            <person name="Barry K."/>
            <person name="Miller A.N."/>
            <person name="Grigoriev I.V."/>
            <person name="Debuchy R."/>
            <person name="Gladieux P."/>
            <person name="Hiltunen Thoren M."/>
            <person name="Johannesson H."/>
        </authorList>
    </citation>
    <scope>NUCLEOTIDE SEQUENCE</scope>
    <source>
        <strain evidence="2">CBS 359.72</strain>
    </source>
</reference>
<dbReference type="Pfam" id="PF13450">
    <property type="entry name" value="NAD_binding_8"/>
    <property type="match status" value="1"/>
</dbReference>
<sequence>MHRPGIKTCMLIALSSGPLSHALAPKPRNPFDDQFYAPDDIITRDVAIIGGGSSGTYSAINLRALGKSVVVVEKTPRMGGPTSTYVDPQTGVPVNYGVQALYNISVATDYLDLLGVPMEPFHVLDPVTRVYADFHAGKNVSVSPSPGFAGYAEQLGKYPFLEYTWDLPKPVPEDLLLPFREFLAKYNLDDVAYSVYFSGPGYANILDQLTVNVFKLIDDSYLKSNSGSGMLPVSGNNGELYDKALDILGSDVLLSTTVVDTKRSYNNSGIRLVVQSGSKWKLIKASKLLITIPPLLSNLAPFDLDANERNLFSQWNYTNYYIMLVNNTGLPDGIQFANAVPSSADSFNIPNFPGPYQITSTRVPGLFYVWYASPYDATEAEVKADVVAIINRLRPTFGNSTIAGAPNFVEFRDRIPFKLVVSAEAIATGFYDKLGALQGRRNTWYTGAAFISHDASIIWHYTRSLLPGIVA</sequence>
<keyword evidence="3" id="KW-1185">Reference proteome</keyword>
<feature type="chain" id="PRO_5042997988" evidence="1">
    <location>
        <begin position="23"/>
        <end position="471"/>
    </location>
</feature>
<reference evidence="2" key="2">
    <citation type="submission" date="2023-05" db="EMBL/GenBank/DDBJ databases">
        <authorList>
            <consortium name="Lawrence Berkeley National Laboratory"/>
            <person name="Steindorff A."/>
            <person name="Hensen N."/>
            <person name="Bonometti L."/>
            <person name="Westerberg I."/>
            <person name="Brannstrom I.O."/>
            <person name="Guillou S."/>
            <person name="Cros-Aarteil S."/>
            <person name="Calhoun S."/>
            <person name="Haridas S."/>
            <person name="Kuo A."/>
            <person name="Mondo S."/>
            <person name="Pangilinan J."/>
            <person name="Riley R."/>
            <person name="Labutti K."/>
            <person name="Andreopoulos B."/>
            <person name="Lipzen A."/>
            <person name="Chen C."/>
            <person name="Yanf M."/>
            <person name="Daum C."/>
            <person name="Ng V."/>
            <person name="Clum A."/>
            <person name="Ohm R."/>
            <person name="Martin F."/>
            <person name="Silar P."/>
            <person name="Natvig D."/>
            <person name="Lalanne C."/>
            <person name="Gautier V."/>
            <person name="Ament-Velasquez S.L."/>
            <person name="Kruys A."/>
            <person name="Hutchinson M.I."/>
            <person name="Powell A.J."/>
            <person name="Barry K."/>
            <person name="Miller A.N."/>
            <person name="Grigoriev I.V."/>
            <person name="Debuchy R."/>
            <person name="Gladieux P."/>
            <person name="Thoren M.H."/>
            <person name="Johannesson H."/>
        </authorList>
    </citation>
    <scope>NUCLEOTIDE SEQUENCE</scope>
    <source>
        <strain evidence="2">CBS 359.72</strain>
    </source>
</reference>
<feature type="signal peptide" evidence="1">
    <location>
        <begin position="1"/>
        <end position="22"/>
    </location>
</feature>
<organism evidence="2 3">
    <name type="scientific">Corynascus novoguineensis</name>
    <dbReference type="NCBI Taxonomy" id="1126955"/>
    <lineage>
        <taxon>Eukaryota</taxon>
        <taxon>Fungi</taxon>
        <taxon>Dikarya</taxon>
        <taxon>Ascomycota</taxon>
        <taxon>Pezizomycotina</taxon>
        <taxon>Sordariomycetes</taxon>
        <taxon>Sordariomycetidae</taxon>
        <taxon>Sordariales</taxon>
        <taxon>Chaetomiaceae</taxon>
        <taxon>Corynascus</taxon>
    </lineage>
</organism>
<evidence type="ECO:0000313" key="2">
    <source>
        <dbReference type="EMBL" id="KAK4251071.1"/>
    </source>
</evidence>
<accession>A0AAN7HIA4</accession>
<evidence type="ECO:0000256" key="1">
    <source>
        <dbReference type="SAM" id="SignalP"/>
    </source>
</evidence>
<gene>
    <name evidence="2" type="ORF">C7999DRAFT_28388</name>
</gene>
<dbReference type="EMBL" id="MU857608">
    <property type="protein sequence ID" value="KAK4251071.1"/>
    <property type="molecule type" value="Genomic_DNA"/>
</dbReference>
<dbReference type="Gene3D" id="3.50.50.60">
    <property type="entry name" value="FAD/NAD(P)-binding domain"/>
    <property type="match status" value="1"/>
</dbReference>
<dbReference type="InterPro" id="IPR036188">
    <property type="entry name" value="FAD/NAD-bd_sf"/>
</dbReference>
<evidence type="ECO:0000313" key="3">
    <source>
        <dbReference type="Proteomes" id="UP001303647"/>
    </source>
</evidence>
<comment type="caution">
    <text evidence="2">The sequence shown here is derived from an EMBL/GenBank/DDBJ whole genome shotgun (WGS) entry which is preliminary data.</text>
</comment>
<dbReference type="Gene3D" id="3.30.70.1990">
    <property type="match status" value="1"/>
</dbReference>
<dbReference type="SUPFAM" id="SSF51905">
    <property type="entry name" value="FAD/NAD(P)-binding domain"/>
    <property type="match status" value="1"/>
</dbReference>
<dbReference type="AlphaFoldDB" id="A0AAN7HIA4"/>
<protein>
    <submittedName>
        <fullName evidence="2">FAD/NAD(P)-binding domain-containing protein</fullName>
    </submittedName>
</protein>
<keyword evidence="1" id="KW-0732">Signal</keyword>
<dbReference type="Proteomes" id="UP001303647">
    <property type="component" value="Unassembled WGS sequence"/>
</dbReference>